<evidence type="ECO:0000313" key="2">
    <source>
        <dbReference type="EMBL" id="RUQ84725.1"/>
    </source>
</evidence>
<dbReference type="Proteomes" id="UP000241203">
    <property type="component" value="Unassembled WGS sequence"/>
</dbReference>
<reference evidence="1 3" key="1">
    <citation type="submission" date="2018-03" db="EMBL/GenBank/DDBJ databases">
        <title>Genomic Encyclopedia of Archaeal and Bacterial Type Strains, Phase II (KMG-II): from individual species to whole genera.</title>
        <authorList>
            <person name="Goeker M."/>
        </authorList>
    </citation>
    <scope>NUCLEOTIDE SEQUENCE [LARGE SCALE GENOMIC DNA]</scope>
    <source>
        <strain evidence="1 3">DSM 21548</strain>
    </source>
</reference>
<dbReference type="RefSeq" id="WP_106562553.1">
    <property type="nucleotide sequence ID" value="NZ_PYAU01000001.1"/>
</dbReference>
<evidence type="ECO:0000313" key="1">
    <source>
        <dbReference type="EMBL" id="PSL37407.1"/>
    </source>
</evidence>
<name>A0A2P8GTV9_9MICO</name>
<evidence type="ECO:0008006" key="5">
    <source>
        <dbReference type="Google" id="ProtNLM"/>
    </source>
</evidence>
<accession>A0A2P8GTV9</accession>
<dbReference type="OrthoDB" id="5119617at2"/>
<sequence>MTAAVTAQQAVRGRNTISSRAVRRVVSAVTAEELGVRASEVSVDLSDARGDLGVTASAPIHVSPLGVEARRGGSVLERISRAQTTIRERCLHLTGSTITRVDLHITGAKLDERRRVS</sequence>
<dbReference type="AlphaFoldDB" id="A0A2P8GTV9"/>
<dbReference type="Proteomes" id="UP000268291">
    <property type="component" value="Unassembled WGS sequence"/>
</dbReference>
<keyword evidence="4" id="KW-1185">Reference proteome</keyword>
<reference evidence="2 4" key="2">
    <citation type="submission" date="2018-12" db="EMBL/GenBank/DDBJ databases">
        <authorList>
            <person name="hu s."/>
            <person name="Xu Y."/>
            <person name="Xu B."/>
            <person name="Li F."/>
        </authorList>
    </citation>
    <scope>NUCLEOTIDE SEQUENCE [LARGE SCALE GENOMIC DNA]</scope>
    <source>
        <strain evidence="2 4">KSW2-17</strain>
    </source>
</reference>
<proteinExistence type="predicted"/>
<evidence type="ECO:0000313" key="4">
    <source>
        <dbReference type="Proteomes" id="UP000268291"/>
    </source>
</evidence>
<gene>
    <name evidence="1" type="ORF">CLV49_1014</name>
    <name evidence="2" type="ORF">ELQ93_14105</name>
</gene>
<comment type="caution">
    <text evidence="1">The sequence shown here is derived from an EMBL/GenBank/DDBJ whole genome shotgun (WGS) entry which is preliminary data.</text>
</comment>
<evidence type="ECO:0000313" key="3">
    <source>
        <dbReference type="Proteomes" id="UP000241203"/>
    </source>
</evidence>
<dbReference type="EMBL" id="RZGY01000002">
    <property type="protein sequence ID" value="RUQ84725.1"/>
    <property type="molecule type" value="Genomic_DNA"/>
</dbReference>
<protein>
    <recommendedName>
        <fullName evidence="5">Asp23/Gls24 family envelope stress response protein</fullName>
    </recommendedName>
</protein>
<organism evidence="1 3">
    <name type="scientific">Labedella gwakjiensis</name>
    <dbReference type="NCBI Taxonomy" id="390269"/>
    <lineage>
        <taxon>Bacteria</taxon>
        <taxon>Bacillati</taxon>
        <taxon>Actinomycetota</taxon>
        <taxon>Actinomycetes</taxon>
        <taxon>Micrococcales</taxon>
        <taxon>Microbacteriaceae</taxon>
        <taxon>Labedella</taxon>
    </lineage>
</organism>
<dbReference type="EMBL" id="PYAU01000001">
    <property type="protein sequence ID" value="PSL37407.1"/>
    <property type="molecule type" value="Genomic_DNA"/>
</dbReference>